<protein>
    <submittedName>
        <fullName evidence="7">AcrR family transcriptional regulator</fullName>
    </submittedName>
</protein>
<dbReference type="InterPro" id="IPR050109">
    <property type="entry name" value="HTH-type_TetR-like_transc_reg"/>
</dbReference>
<feature type="DNA-binding region" description="H-T-H motif" evidence="5">
    <location>
        <begin position="29"/>
        <end position="48"/>
    </location>
</feature>
<evidence type="ECO:0000256" key="5">
    <source>
        <dbReference type="PROSITE-ProRule" id="PRU00335"/>
    </source>
</evidence>
<keyword evidence="8" id="KW-1185">Reference proteome</keyword>
<evidence type="ECO:0000259" key="6">
    <source>
        <dbReference type="PROSITE" id="PS50977"/>
    </source>
</evidence>
<dbReference type="SUPFAM" id="SSF46689">
    <property type="entry name" value="Homeodomain-like"/>
    <property type="match status" value="1"/>
</dbReference>
<evidence type="ECO:0000313" key="8">
    <source>
        <dbReference type="Proteomes" id="UP001268819"/>
    </source>
</evidence>
<keyword evidence="1" id="KW-0678">Repressor</keyword>
<keyword evidence="4" id="KW-0804">Transcription</keyword>
<evidence type="ECO:0000256" key="4">
    <source>
        <dbReference type="ARBA" id="ARBA00023163"/>
    </source>
</evidence>
<dbReference type="RefSeq" id="WP_310308395.1">
    <property type="nucleotide sequence ID" value="NZ_BAAAXB010000001.1"/>
</dbReference>
<gene>
    <name evidence="7" type="ORF">J2S66_003717</name>
</gene>
<dbReference type="PANTHER" id="PTHR30055:SF175">
    <property type="entry name" value="HTH-TYPE TRANSCRIPTIONAL REPRESSOR KSTR2"/>
    <property type="match status" value="1"/>
</dbReference>
<dbReference type="PROSITE" id="PS50977">
    <property type="entry name" value="HTH_TETR_2"/>
    <property type="match status" value="1"/>
</dbReference>
<dbReference type="PANTHER" id="PTHR30055">
    <property type="entry name" value="HTH-TYPE TRANSCRIPTIONAL REGULATOR RUTR"/>
    <property type="match status" value="1"/>
</dbReference>
<dbReference type="Gene3D" id="1.10.357.10">
    <property type="entry name" value="Tetracycline Repressor, domain 2"/>
    <property type="match status" value="1"/>
</dbReference>
<dbReference type="Proteomes" id="UP001268819">
    <property type="component" value="Unassembled WGS sequence"/>
</dbReference>
<dbReference type="SUPFAM" id="SSF48498">
    <property type="entry name" value="Tetracyclin repressor-like, C-terminal domain"/>
    <property type="match status" value="1"/>
</dbReference>
<proteinExistence type="predicted"/>
<evidence type="ECO:0000256" key="3">
    <source>
        <dbReference type="ARBA" id="ARBA00023125"/>
    </source>
</evidence>
<name>A0ABU1PYI1_9PSEU</name>
<sequence>MARGTRATPERIVGAAVRLFAAKGFDATTVQEVVEAASVTKGALYHYFGSKDDLLLEIYRSLIGRQMAELDAIVARGLDAGAAVRRILVSLVETTAESVDETAVFVREMHRLDAERMAEFRAERRRYHETFREVVERGQRDGVFGDRVPADTVVLIALGVVNQLPTWYRPDGPKSPAGLGTEIADFVLAGLRP</sequence>
<dbReference type="InterPro" id="IPR041490">
    <property type="entry name" value="KstR2_TetR_C"/>
</dbReference>
<evidence type="ECO:0000256" key="2">
    <source>
        <dbReference type="ARBA" id="ARBA00023015"/>
    </source>
</evidence>
<dbReference type="Pfam" id="PF00440">
    <property type="entry name" value="TetR_N"/>
    <property type="match status" value="1"/>
</dbReference>
<feature type="domain" description="HTH tetR-type" evidence="6">
    <location>
        <begin position="6"/>
        <end position="66"/>
    </location>
</feature>
<evidence type="ECO:0000256" key="1">
    <source>
        <dbReference type="ARBA" id="ARBA00022491"/>
    </source>
</evidence>
<dbReference type="InterPro" id="IPR001647">
    <property type="entry name" value="HTH_TetR"/>
</dbReference>
<evidence type="ECO:0000313" key="7">
    <source>
        <dbReference type="EMBL" id="MDR6595333.1"/>
    </source>
</evidence>
<dbReference type="InterPro" id="IPR009057">
    <property type="entry name" value="Homeodomain-like_sf"/>
</dbReference>
<keyword evidence="2" id="KW-0805">Transcription regulation</keyword>
<dbReference type="InterPro" id="IPR023772">
    <property type="entry name" value="DNA-bd_HTH_TetR-type_CS"/>
</dbReference>
<accession>A0ABU1PYI1</accession>
<reference evidence="7 8" key="1">
    <citation type="submission" date="2023-07" db="EMBL/GenBank/DDBJ databases">
        <title>Sequencing the genomes of 1000 actinobacteria strains.</title>
        <authorList>
            <person name="Klenk H.-P."/>
        </authorList>
    </citation>
    <scope>NUCLEOTIDE SEQUENCE [LARGE SCALE GENOMIC DNA]</scope>
    <source>
        <strain evidence="7 8">DSM 43749</strain>
    </source>
</reference>
<dbReference type="PRINTS" id="PR00455">
    <property type="entry name" value="HTHTETR"/>
</dbReference>
<dbReference type="InterPro" id="IPR036271">
    <property type="entry name" value="Tet_transcr_reg_TetR-rel_C_sf"/>
</dbReference>
<dbReference type="Pfam" id="PF17932">
    <property type="entry name" value="TetR_C_24"/>
    <property type="match status" value="1"/>
</dbReference>
<comment type="caution">
    <text evidence="7">The sequence shown here is derived from an EMBL/GenBank/DDBJ whole genome shotgun (WGS) entry which is preliminary data.</text>
</comment>
<organism evidence="7 8">
    <name type="scientific">Saccharothrix longispora</name>
    <dbReference type="NCBI Taxonomy" id="33920"/>
    <lineage>
        <taxon>Bacteria</taxon>
        <taxon>Bacillati</taxon>
        <taxon>Actinomycetota</taxon>
        <taxon>Actinomycetes</taxon>
        <taxon>Pseudonocardiales</taxon>
        <taxon>Pseudonocardiaceae</taxon>
        <taxon>Saccharothrix</taxon>
    </lineage>
</organism>
<dbReference type="Gene3D" id="1.10.10.60">
    <property type="entry name" value="Homeodomain-like"/>
    <property type="match status" value="1"/>
</dbReference>
<dbReference type="EMBL" id="JAVDSG010000001">
    <property type="protein sequence ID" value="MDR6595333.1"/>
    <property type="molecule type" value="Genomic_DNA"/>
</dbReference>
<keyword evidence="3 5" id="KW-0238">DNA-binding</keyword>
<dbReference type="PROSITE" id="PS01081">
    <property type="entry name" value="HTH_TETR_1"/>
    <property type="match status" value="1"/>
</dbReference>